<evidence type="ECO:0000256" key="3">
    <source>
        <dbReference type="ARBA" id="ARBA00022525"/>
    </source>
</evidence>
<accession>A0A9J6G4X9</accession>
<sequence>MTSDENFRGQIDGRGTALKIKGASPASGTGVALSRRRLGRKAGPGWLRAKSSHLQPAASSAQSTCSPGSQLDMPFKIADGEAHVRRRFRTVAVRPLLPSRKKQQQLMLIRAQILHRLGIRNPPANGSALLGAPLNNSTLRIVEQIVRSPPPSVQEITTARTVYSERIQSFYPSCSTPNQTDPSEWNKPGHLRLHYDVSFPRSSPGTEITLVSAKLRLYRTAASVGGGSGTSAAHNLLDAPTAPVTVSVFHFLRPVKAGRPEKKELVASRVLAAGRRGWEEFNVESAVSRWHRSRNRNFGLDIEVSDARGRRLAPGRYIRNMSCTQSEAGQQEPPFPNIMRLHPGLRDNESSLLDNETYPTLDLQVVEVLRHDQAAAAGLGVDSPQLVGTDPIARPQRRRRRKVQDEASGTVVAGDSGQQHRTRGCVPDEFEVTFSELGFDNVLYPESFTYSYCYGSCHCHAGRRHRGRGSRRPCARAVSSCDWATYVPLNVTYLDGEGVVTTTLENLVASECRCVLRQ</sequence>
<dbReference type="InterPro" id="IPR017948">
    <property type="entry name" value="TGFb_CS"/>
</dbReference>
<dbReference type="PROSITE" id="PS51362">
    <property type="entry name" value="TGF_BETA_2"/>
    <property type="match status" value="1"/>
</dbReference>
<evidence type="ECO:0000256" key="5">
    <source>
        <dbReference type="ARBA" id="ARBA00023157"/>
    </source>
</evidence>
<dbReference type="AlphaFoldDB" id="A0A9J6G4X9"/>
<comment type="similarity">
    <text evidence="2 6">Belongs to the TGF-beta family.</text>
</comment>
<dbReference type="Proteomes" id="UP000821853">
    <property type="component" value="Chromosome 3"/>
</dbReference>
<dbReference type="InterPro" id="IPR001111">
    <property type="entry name" value="TGF-b_propeptide"/>
</dbReference>
<name>A0A9J6G4X9_HAELO</name>
<dbReference type="Pfam" id="PF00019">
    <property type="entry name" value="TGF_beta"/>
    <property type="match status" value="1"/>
</dbReference>
<proteinExistence type="inferred from homology"/>
<feature type="compositionally biased region" description="Polar residues" evidence="7">
    <location>
        <begin position="52"/>
        <end position="69"/>
    </location>
</feature>
<keyword evidence="3" id="KW-0964">Secreted</keyword>
<feature type="region of interest" description="Disordered" evidence="7">
    <location>
        <begin position="386"/>
        <end position="422"/>
    </location>
</feature>
<evidence type="ECO:0000256" key="1">
    <source>
        <dbReference type="ARBA" id="ARBA00004613"/>
    </source>
</evidence>
<dbReference type="GO" id="GO:0008083">
    <property type="term" value="F:growth factor activity"/>
    <property type="evidence" value="ECO:0007669"/>
    <property type="project" value="UniProtKB-KW"/>
</dbReference>
<organism evidence="9 10">
    <name type="scientific">Haemaphysalis longicornis</name>
    <name type="common">Bush tick</name>
    <dbReference type="NCBI Taxonomy" id="44386"/>
    <lineage>
        <taxon>Eukaryota</taxon>
        <taxon>Metazoa</taxon>
        <taxon>Ecdysozoa</taxon>
        <taxon>Arthropoda</taxon>
        <taxon>Chelicerata</taxon>
        <taxon>Arachnida</taxon>
        <taxon>Acari</taxon>
        <taxon>Parasitiformes</taxon>
        <taxon>Ixodida</taxon>
        <taxon>Ixodoidea</taxon>
        <taxon>Ixodidae</taxon>
        <taxon>Haemaphysalinae</taxon>
        <taxon>Haemaphysalis</taxon>
    </lineage>
</organism>
<dbReference type="Gene3D" id="2.10.90.10">
    <property type="entry name" value="Cystine-knot cytokines"/>
    <property type="match status" value="1"/>
</dbReference>
<dbReference type="InterPro" id="IPR015615">
    <property type="entry name" value="TGF-beta-rel"/>
</dbReference>
<dbReference type="InterPro" id="IPR029034">
    <property type="entry name" value="Cystine-knot_cytokine"/>
</dbReference>
<dbReference type="InterPro" id="IPR001839">
    <property type="entry name" value="TGF-b_C"/>
</dbReference>
<keyword evidence="5" id="KW-1015">Disulfide bond</keyword>
<protein>
    <recommendedName>
        <fullName evidence="8">TGF-beta family profile domain-containing protein</fullName>
    </recommendedName>
</protein>
<dbReference type="PANTHER" id="PTHR11848:SF309">
    <property type="entry name" value="INHIBIN BETA CHAIN"/>
    <property type="match status" value="1"/>
</dbReference>
<evidence type="ECO:0000256" key="4">
    <source>
        <dbReference type="ARBA" id="ARBA00023030"/>
    </source>
</evidence>
<dbReference type="PROSITE" id="PS00250">
    <property type="entry name" value="TGF_BETA_1"/>
    <property type="match status" value="1"/>
</dbReference>
<evidence type="ECO:0000256" key="7">
    <source>
        <dbReference type="SAM" id="MobiDB-lite"/>
    </source>
</evidence>
<evidence type="ECO:0000256" key="2">
    <source>
        <dbReference type="ARBA" id="ARBA00006656"/>
    </source>
</evidence>
<dbReference type="Gene3D" id="2.60.120.970">
    <property type="match status" value="1"/>
</dbReference>
<keyword evidence="10" id="KW-1185">Reference proteome</keyword>
<feature type="domain" description="TGF-beta family profile" evidence="8">
    <location>
        <begin position="398"/>
        <end position="515"/>
    </location>
</feature>
<reference evidence="9 10" key="1">
    <citation type="journal article" date="2020" name="Cell">
        <title>Large-Scale Comparative Analyses of Tick Genomes Elucidate Their Genetic Diversity and Vector Capacities.</title>
        <authorList>
            <consortium name="Tick Genome and Microbiome Consortium (TIGMIC)"/>
            <person name="Jia N."/>
            <person name="Wang J."/>
            <person name="Shi W."/>
            <person name="Du L."/>
            <person name="Sun Y."/>
            <person name="Zhan W."/>
            <person name="Jiang J.F."/>
            <person name="Wang Q."/>
            <person name="Zhang B."/>
            <person name="Ji P."/>
            <person name="Bell-Sakyi L."/>
            <person name="Cui X.M."/>
            <person name="Yuan T.T."/>
            <person name="Jiang B.G."/>
            <person name="Yang W.F."/>
            <person name="Lam T.T."/>
            <person name="Chang Q.C."/>
            <person name="Ding S.J."/>
            <person name="Wang X.J."/>
            <person name="Zhu J.G."/>
            <person name="Ruan X.D."/>
            <person name="Zhao L."/>
            <person name="Wei J.T."/>
            <person name="Ye R.Z."/>
            <person name="Que T.C."/>
            <person name="Du C.H."/>
            <person name="Zhou Y.H."/>
            <person name="Cheng J.X."/>
            <person name="Dai P.F."/>
            <person name="Guo W.B."/>
            <person name="Han X.H."/>
            <person name="Huang E.J."/>
            <person name="Li L.F."/>
            <person name="Wei W."/>
            <person name="Gao Y.C."/>
            <person name="Liu J.Z."/>
            <person name="Shao H.Z."/>
            <person name="Wang X."/>
            <person name="Wang C.C."/>
            <person name="Yang T.C."/>
            <person name="Huo Q.B."/>
            <person name="Li W."/>
            <person name="Chen H.Y."/>
            <person name="Chen S.E."/>
            <person name="Zhou L.G."/>
            <person name="Ni X.B."/>
            <person name="Tian J.H."/>
            <person name="Sheng Y."/>
            <person name="Liu T."/>
            <person name="Pan Y.S."/>
            <person name="Xia L.Y."/>
            <person name="Li J."/>
            <person name="Zhao F."/>
            <person name="Cao W.C."/>
        </authorList>
    </citation>
    <scope>NUCLEOTIDE SEQUENCE [LARGE SCALE GENOMIC DNA]</scope>
    <source>
        <strain evidence="9">HaeL-2018</strain>
    </source>
</reference>
<dbReference type="VEuPathDB" id="VectorBase:HLOH_062519"/>
<dbReference type="GO" id="GO:0005125">
    <property type="term" value="F:cytokine activity"/>
    <property type="evidence" value="ECO:0007669"/>
    <property type="project" value="TreeGrafter"/>
</dbReference>
<evidence type="ECO:0000313" key="9">
    <source>
        <dbReference type="EMBL" id="KAH9370155.1"/>
    </source>
</evidence>
<dbReference type="OrthoDB" id="6287506at2759"/>
<dbReference type="EMBL" id="JABSTR010000005">
    <property type="protein sequence ID" value="KAH9370155.1"/>
    <property type="molecule type" value="Genomic_DNA"/>
</dbReference>
<feature type="region of interest" description="Disordered" evidence="7">
    <location>
        <begin position="1"/>
        <end position="32"/>
    </location>
</feature>
<comment type="caution">
    <text evidence="9">The sequence shown here is derived from an EMBL/GenBank/DDBJ whole genome shotgun (WGS) entry which is preliminary data.</text>
</comment>
<dbReference type="OMA" id="VYEIRHS"/>
<keyword evidence="4 6" id="KW-0339">Growth factor</keyword>
<dbReference type="SMART" id="SM00204">
    <property type="entry name" value="TGFB"/>
    <property type="match status" value="1"/>
</dbReference>
<dbReference type="CDD" id="cd08698">
    <property type="entry name" value="TGF_beta_SF"/>
    <property type="match status" value="1"/>
</dbReference>
<dbReference type="SUPFAM" id="SSF57501">
    <property type="entry name" value="Cystine-knot cytokines"/>
    <property type="match status" value="1"/>
</dbReference>
<dbReference type="PANTHER" id="PTHR11848">
    <property type="entry name" value="TGF-BETA FAMILY"/>
    <property type="match status" value="1"/>
</dbReference>
<comment type="subcellular location">
    <subcellularLocation>
        <location evidence="1">Secreted</location>
    </subcellularLocation>
</comment>
<dbReference type="Pfam" id="PF00688">
    <property type="entry name" value="TGFb_propeptide"/>
    <property type="match status" value="1"/>
</dbReference>
<feature type="region of interest" description="Disordered" evidence="7">
    <location>
        <begin position="46"/>
        <end position="72"/>
    </location>
</feature>
<gene>
    <name evidence="9" type="ORF">HPB48_013077</name>
</gene>
<dbReference type="GO" id="GO:0005615">
    <property type="term" value="C:extracellular space"/>
    <property type="evidence" value="ECO:0007669"/>
    <property type="project" value="TreeGrafter"/>
</dbReference>
<evidence type="ECO:0000313" key="10">
    <source>
        <dbReference type="Proteomes" id="UP000821853"/>
    </source>
</evidence>
<evidence type="ECO:0000256" key="6">
    <source>
        <dbReference type="RuleBase" id="RU000354"/>
    </source>
</evidence>
<evidence type="ECO:0000259" key="8">
    <source>
        <dbReference type="PROSITE" id="PS51362"/>
    </source>
</evidence>